<reference evidence="2" key="1">
    <citation type="submission" date="2021-06" db="EMBL/GenBank/DDBJ databases">
        <authorList>
            <person name="Kallberg Y."/>
            <person name="Tangrot J."/>
            <person name="Rosling A."/>
        </authorList>
    </citation>
    <scope>NUCLEOTIDE SEQUENCE</scope>
    <source>
        <strain evidence="2">AZ414A</strain>
    </source>
</reference>
<dbReference type="AlphaFoldDB" id="A0A9N9BS70"/>
<dbReference type="Proteomes" id="UP000789706">
    <property type="component" value="Unassembled WGS sequence"/>
</dbReference>
<evidence type="ECO:0000256" key="1">
    <source>
        <dbReference type="SAM" id="MobiDB-lite"/>
    </source>
</evidence>
<evidence type="ECO:0000313" key="3">
    <source>
        <dbReference type="Proteomes" id="UP000789706"/>
    </source>
</evidence>
<dbReference type="EMBL" id="CAJVPK010001232">
    <property type="protein sequence ID" value="CAG8577869.1"/>
    <property type="molecule type" value="Genomic_DNA"/>
</dbReference>
<evidence type="ECO:0000313" key="2">
    <source>
        <dbReference type="EMBL" id="CAG8577869.1"/>
    </source>
</evidence>
<keyword evidence="3" id="KW-1185">Reference proteome</keyword>
<feature type="region of interest" description="Disordered" evidence="1">
    <location>
        <begin position="160"/>
        <end position="185"/>
    </location>
</feature>
<name>A0A9N9BS70_9GLOM</name>
<dbReference type="OrthoDB" id="2313811at2759"/>
<organism evidence="2 3">
    <name type="scientific">Diversispora eburnea</name>
    <dbReference type="NCBI Taxonomy" id="1213867"/>
    <lineage>
        <taxon>Eukaryota</taxon>
        <taxon>Fungi</taxon>
        <taxon>Fungi incertae sedis</taxon>
        <taxon>Mucoromycota</taxon>
        <taxon>Glomeromycotina</taxon>
        <taxon>Glomeromycetes</taxon>
        <taxon>Diversisporales</taxon>
        <taxon>Diversisporaceae</taxon>
        <taxon>Diversispora</taxon>
    </lineage>
</organism>
<gene>
    <name evidence="2" type="ORF">DEBURN_LOCUS8421</name>
</gene>
<sequence>MTVTALARLMPAELAELTNRSQVSATTSNTSTTPITPISLNQSTYVVHKPDKELSKLRRLWWEEGNIHPQAKWEEAELPYIIAEGITLEEYEERTDKFNVRGLWEWVDYKVIIYELPSKHHETFIVSITSEIMEKCLPVKRTDASIGGLGAIRTRTDNSGKEADACFRPSKPPVRSPNGSDGEKEPWPNIVVEVAYSESEQHVLEKVNNYWLRNHSRVHDAIVIKIDPVSEKYEPPTRMQFEFGTHDEHGNPTNIQQGQCVIKISLSCLYHDTFTDVTIHRRLLPDPIILDFLAIRTEFLRMYRTR</sequence>
<accession>A0A9N9BS70</accession>
<comment type="caution">
    <text evidence="2">The sequence shown here is derived from an EMBL/GenBank/DDBJ whole genome shotgun (WGS) entry which is preliminary data.</text>
</comment>
<protein>
    <submittedName>
        <fullName evidence="2">4414_t:CDS:1</fullName>
    </submittedName>
</protein>
<proteinExistence type="predicted"/>